<gene>
    <name evidence="3" type="ORF">ADU70_1224</name>
    <name evidence="4" type="ORF">ADU72_1472</name>
</gene>
<dbReference type="Gene3D" id="2.30.30.170">
    <property type="match status" value="1"/>
</dbReference>
<organism evidence="3 6">
    <name type="scientific">Pediococcus damnosus</name>
    <dbReference type="NCBI Taxonomy" id="51663"/>
    <lineage>
        <taxon>Bacteria</taxon>
        <taxon>Bacillati</taxon>
        <taxon>Bacillota</taxon>
        <taxon>Bacilli</taxon>
        <taxon>Lactobacillales</taxon>
        <taxon>Lactobacillaceae</taxon>
        <taxon>Pediococcus</taxon>
    </lineage>
</organism>
<dbReference type="EMBL" id="CP012288">
    <property type="protein sequence ID" value="AMV67399.1"/>
    <property type="molecule type" value="Genomic_DNA"/>
</dbReference>
<dbReference type="AlphaFoldDB" id="A0A0R2HSS2"/>
<sequence length="166" mass="18845">MSDSNYDVYVNNMVEVNYDATIDQTARFDGLYKGMMWPYNHGDVAGNRDARPLHGTAIHVTQEANLNTGMTFVKFNWQGNDVWIPKEGVIPPTFDSQISLTNQLATLAKTNIDYPYFKDIPQTKKFSHIPIGYINKDRIAGQTILVTARAIRSDNQEFKQFFTNGS</sequence>
<protein>
    <recommendedName>
        <fullName evidence="2">GW domain-containing protein</fullName>
    </recommendedName>
</protein>
<dbReference type="KEGG" id="pdm:ADU72_1472"/>
<evidence type="ECO:0000259" key="2">
    <source>
        <dbReference type="Pfam" id="PF13457"/>
    </source>
</evidence>
<dbReference type="Proteomes" id="UP000076405">
    <property type="component" value="Chromosome"/>
</dbReference>
<name>A0A0R2HSS2_9LACO</name>
<dbReference type="InterPro" id="IPR025987">
    <property type="entry name" value="GW_dom"/>
</dbReference>
<proteinExistence type="predicted"/>
<dbReference type="InterPro" id="IPR038200">
    <property type="entry name" value="GW_dom_sf"/>
</dbReference>
<feature type="domain" description="GW" evidence="2">
    <location>
        <begin position="15"/>
        <end position="88"/>
    </location>
</feature>
<dbReference type="GeneID" id="57276727"/>
<dbReference type="EMBL" id="CP012275">
    <property type="protein sequence ID" value="AMV62716.1"/>
    <property type="molecule type" value="Genomic_DNA"/>
</dbReference>
<evidence type="ECO:0000313" key="3">
    <source>
        <dbReference type="EMBL" id="AMV62716.1"/>
    </source>
</evidence>
<evidence type="ECO:0000313" key="4">
    <source>
        <dbReference type="EMBL" id="AMV67399.1"/>
    </source>
</evidence>
<evidence type="ECO:0000313" key="5">
    <source>
        <dbReference type="Proteomes" id="UP000076244"/>
    </source>
</evidence>
<evidence type="ECO:0000313" key="6">
    <source>
        <dbReference type="Proteomes" id="UP000076405"/>
    </source>
</evidence>
<dbReference type="RefSeq" id="WP_056986062.1">
    <property type="nucleotide sequence ID" value="NZ_BAAAXI010000184.1"/>
</dbReference>
<accession>A0A0R2HSS2</accession>
<keyword evidence="5" id="KW-1185">Reference proteome</keyword>
<reference evidence="5 6" key="1">
    <citation type="journal article" date="2016" name="PLoS ONE">
        <title>The Identification of Novel Diagnostic Marker Genes for the Detection of Beer Spoiling Pediococcus damnosus Strains Using the BlAst Diagnostic Gene findEr.</title>
        <authorList>
            <person name="Behr J."/>
            <person name="Geissler A.J."/>
            <person name="Schmid J."/>
            <person name="Zehe A."/>
            <person name="Vogel R.F."/>
        </authorList>
    </citation>
    <scope>NUCLEOTIDE SEQUENCE [LARGE SCALE GENOMIC DNA]</scope>
    <source>
        <strain evidence="3 6">TMW 2.1533</strain>
        <strain evidence="4 5">TMW 2.1535</strain>
    </source>
</reference>
<dbReference type="Pfam" id="PF13457">
    <property type="entry name" value="GW"/>
    <property type="match status" value="1"/>
</dbReference>
<dbReference type="Proteomes" id="UP000076244">
    <property type="component" value="Chromosome"/>
</dbReference>
<keyword evidence="1" id="KW-0732">Signal</keyword>
<evidence type="ECO:0000256" key="1">
    <source>
        <dbReference type="ARBA" id="ARBA00022729"/>
    </source>
</evidence>